<feature type="compositionally biased region" description="Low complexity" evidence="1">
    <location>
        <begin position="179"/>
        <end position="190"/>
    </location>
</feature>
<name>A0A836C4T3_9CHLO</name>
<evidence type="ECO:0000313" key="2">
    <source>
        <dbReference type="EMBL" id="KAG2499062.1"/>
    </source>
</evidence>
<protein>
    <submittedName>
        <fullName evidence="2">Uncharacterized protein</fullName>
    </submittedName>
</protein>
<evidence type="ECO:0000313" key="3">
    <source>
        <dbReference type="Proteomes" id="UP000612055"/>
    </source>
</evidence>
<dbReference type="OrthoDB" id="545266at2759"/>
<comment type="caution">
    <text evidence="2">The sequence shown here is derived from an EMBL/GenBank/DDBJ whole genome shotgun (WGS) entry which is preliminary data.</text>
</comment>
<dbReference type="Proteomes" id="UP000612055">
    <property type="component" value="Unassembled WGS sequence"/>
</dbReference>
<feature type="region of interest" description="Disordered" evidence="1">
    <location>
        <begin position="171"/>
        <end position="191"/>
    </location>
</feature>
<dbReference type="EMBL" id="JAEHOE010000008">
    <property type="protein sequence ID" value="KAG2499062.1"/>
    <property type="molecule type" value="Genomic_DNA"/>
</dbReference>
<reference evidence="2" key="1">
    <citation type="journal article" date="2020" name="bioRxiv">
        <title>Comparative genomics of Chlamydomonas.</title>
        <authorList>
            <person name="Craig R.J."/>
            <person name="Hasan A.R."/>
            <person name="Ness R.W."/>
            <person name="Keightley P.D."/>
        </authorList>
    </citation>
    <scope>NUCLEOTIDE SEQUENCE</scope>
    <source>
        <strain evidence="2">CCAP 11/70</strain>
    </source>
</reference>
<organism evidence="2 3">
    <name type="scientific">Edaphochlamys debaryana</name>
    <dbReference type="NCBI Taxonomy" id="47281"/>
    <lineage>
        <taxon>Eukaryota</taxon>
        <taxon>Viridiplantae</taxon>
        <taxon>Chlorophyta</taxon>
        <taxon>core chlorophytes</taxon>
        <taxon>Chlorophyceae</taxon>
        <taxon>CS clade</taxon>
        <taxon>Chlamydomonadales</taxon>
        <taxon>Chlamydomonadales incertae sedis</taxon>
        <taxon>Edaphochlamys</taxon>
    </lineage>
</organism>
<dbReference type="InterPro" id="IPR040521">
    <property type="entry name" value="KDZ"/>
</dbReference>
<accession>A0A836C4T3</accession>
<evidence type="ECO:0000256" key="1">
    <source>
        <dbReference type="SAM" id="MobiDB-lite"/>
    </source>
</evidence>
<keyword evidence="3" id="KW-1185">Reference proteome</keyword>
<dbReference type="Pfam" id="PF18758">
    <property type="entry name" value="KDZ"/>
    <property type="match status" value="1"/>
</dbReference>
<sequence>MSDENFTSYDTLLDVPLAKVQPSVIFMDVACKYEAHWLGRSRAIPPGSTFAVGQWHLRPHRPMCQVRFNPVFVKGAGLTYGDLIEHLWADICKHWYITAYMSPGTRQDFISGLVRARHRNKEHGLAQLLLRWLRRYVTLKAETEKKLRDLGITPPDPAGEAPENPRDTLIARNQRDPNAGGASLSAQASAPRMNWRHRYQEKLEEFYALKPHLHVNGDLTGQQTKYQERAKALEGELKVVERERRIKRWGPDEQVFKNAAAYRKAYSLARHERDATSLARR</sequence>
<gene>
    <name evidence="2" type="ORF">HYH03_003247</name>
</gene>
<proteinExistence type="predicted"/>
<dbReference type="AlphaFoldDB" id="A0A836C4T3"/>